<comment type="caution">
    <text evidence="3">The sequence shown here is derived from an EMBL/GenBank/DDBJ whole genome shotgun (WGS) entry which is preliminary data.</text>
</comment>
<dbReference type="PANTHER" id="PTHR36836">
    <property type="entry name" value="COLANIC ACID BIOSYNTHESIS PROTEIN WCAK"/>
    <property type="match status" value="1"/>
</dbReference>
<evidence type="ECO:0000313" key="3">
    <source>
        <dbReference type="EMBL" id="ETY72717.1"/>
    </source>
</evidence>
<sequence length="393" mass="46052">MKFLIVNQHTLNFGDDIAGFSLINQILKLFPFKDTKIEIIYNTTGSLKYPDMRVHDRNDLSLKQMGSVQIFLFMLFSIFHVSFVYKKVLKNYRDAIRDADIILVSPGGANLGIYKDWRYLIKLYMVVVFGGRPIFHFNTVEFSNNYIFNFFENIILRHSQIYVRELQSYQHLVEKGYFPIRGVDTAFSFCNTHDRRLVREKYLAFVPTRLNTWHPDFKNDQLSKKSMDKILVEIGNFALKNNLNIVIVQHMHGSATESSLHKMCQEKFKKMGVKRVSVPLLRDCNDYDSLIKYAEFVVSMRYHGVVMAIKNAVPFCSLAYENKMSEVCRYSYFDELNYKIKKLDDGFSLEKVYGKACLLVTMNKKMLADISMLSEKPLRQAKFEKMNVIERDE</sequence>
<accession>W6T455</accession>
<reference evidence="3 4" key="1">
    <citation type="journal article" date="2014" name="Genome Announc.">
        <title>Genome Sequence of Lactobacillus fabifermentans Strain T30PCM01, Isolated from Fermenting Grape Marc.</title>
        <authorList>
            <person name="Treu L."/>
            <person name="Vendramin V."/>
            <person name="Bovo B."/>
            <person name="Giacomini A."/>
            <person name="Corich V."/>
            <person name="Campanaro S."/>
        </authorList>
    </citation>
    <scope>NUCLEOTIDE SEQUENCE [LARGE SCALE GENOMIC DNA]</scope>
    <source>
        <strain evidence="3 4">T30PCM01</strain>
    </source>
</reference>
<dbReference type="InterPro" id="IPR007345">
    <property type="entry name" value="Polysacch_pyruvyl_Trfase"/>
</dbReference>
<dbReference type="HOGENOM" id="CLU_677320_0_0_9"/>
<dbReference type="STRING" id="1400520.LFAB_16120"/>
<evidence type="ECO:0000313" key="4">
    <source>
        <dbReference type="Proteomes" id="UP000019247"/>
    </source>
</evidence>
<gene>
    <name evidence="3" type="ORF">LFAB_16120</name>
</gene>
<dbReference type="Proteomes" id="UP000019247">
    <property type="component" value="Unassembled WGS sequence"/>
</dbReference>
<dbReference type="Pfam" id="PF04230">
    <property type="entry name" value="PS_pyruv_trans"/>
    <property type="match status" value="1"/>
</dbReference>
<dbReference type="eggNOG" id="COG2327">
    <property type="taxonomic scope" value="Bacteria"/>
</dbReference>
<proteinExistence type="predicted"/>
<evidence type="ECO:0000256" key="1">
    <source>
        <dbReference type="SAM" id="Phobius"/>
    </source>
</evidence>
<organism evidence="3 4">
    <name type="scientific">Lactiplantibacillus fabifermentans T30PCM01</name>
    <dbReference type="NCBI Taxonomy" id="1400520"/>
    <lineage>
        <taxon>Bacteria</taxon>
        <taxon>Bacillati</taxon>
        <taxon>Bacillota</taxon>
        <taxon>Bacilli</taxon>
        <taxon>Lactobacillales</taxon>
        <taxon>Lactobacillaceae</taxon>
        <taxon>Lactiplantibacillus</taxon>
    </lineage>
</organism>
<dbReference type="EMBL" id="AWWK01000090">
    <property type="protein sequence ID" value="ETY72717.1"/>
    <property type="molecule type" value="Genomic_DNA"/>
</dbReference>
<dbReference type="PATRIC" id="fig|1400520.3.peg.3165"/>
<keyword evidence="1" id="KW-0472">Membrane</keyword>
<evidence type="ECO:0000259" key="2">
    <source>
        <dbReference type="Pfam" id="PF04230"/>
    </source>
</evidence>
<keyword evidence="1" id="KW-0812">Transmembrane</keyword>
<feature type="domain" description="Polysaccharide pyruvyl transferase" evidence="2">
    <location>
        <begin position="12"/>
        <end position="322"/>
    </location>
</feature>
<dbReference type="PANTHER" id="PTHR36836:SF1">
    <property type="entry name" value="COLANIC ACID BIOSYNTHESIS PROTEIN WCAK"/>
    <property type="match status" value="1"/>
</dbReference>
<feature type="transmembrane region" description="Helical" evidence="1">
    <location>
        <begin position="66"/>
        <end position="85"/>
    </location>
</feature>
<keyword evidence="1" id="KW-1133">Transmembrane helix</keyword>
<protein>
    <recommendedName>
        <fullName evidence="2">Polysaccharide pyruvyl transferase domain-containing protein</fullName>
    </recommendedName>
</protein>
<name>W6T455_9LACO</name>
<dbReference type="RefSeq" id="WP_033614739.1">
    <property type="nucleotide sequence ID" value="NZ_KK036536.1"/>
</dbReference>
<dbReference type="OrthoDB" id="3199616at2"/>
<dbReference type="AlphaFoldDB" id="W6T455"/>